<feature type="compositionally biased region" description="Polar residues" evidence="1">
    <location>
        <begin position="268"/>
        <end position="279"/>
    </location>
</feature>
<dbReference type="Pfam" id="PF08766">
    <property type="entry name" value="DEK_C"/>
    <property type="match status" value="1"/>
</dbReference>
<feature type="compositionally biased region" description="Low complexity" evidence="1">
    <location>
        <begin position="72"/>
        <end position="105"/>
    </location>
</feature>
<keyword evidence="3" id="KW-0378">Hydrolase</keyword>
<dbReference type="PANTHER" id="PTHR15410">
    <property type="entry name" value="HIRA-INTERACTING PROTEIN 3"/>
    <property type="match status" value="1"/>
</dbReference>
<name>M9LS87_PSEA3</name>
<proteinExistence type="predicted"/>
<organism evidence="3 4">
    <name type="scientific">Pseudozyma antarctica (strain T-34)</name>
    <name type="common">Yeast</name>
    <name type="synonym">Candida antarctica</name>
    <dbReference type="NCBI Taxonomy" id="1151754"/>
    <lineage>
        <taxon>Eukaryota</taxon>
        <taxon>Fungi</taxon>
        <taxon>Dikarya</taxon>
        <taxon>Basidiomycota</taxon>
        <taxon>Ustilaginomycotina</taxon>
        <taxon>Ustilaginomycetes</taxon>
        <taxon>Ustilaginales</taxon>
        <taxon>Ustilaginaceae</taxon>
        <taxon>Moesziomyces</taxon>
    </lineage>
</organism>
<accession>M9LS87</accession>
<feature type="compositionally biased region" description="Low complexity" evidence="1">
    <location>
        <begin position="168"/>
        <end position="190"/>
    </location>
</feature>
<feature type="compositionally biased region" description="Acidic residues" evidence="1">
    <location>
        <begin position="294"/>
        <end position="307"/>
    </location>
</feature>
<reference evidence="4" key="1">
    <citation type="journal article" date="2013" name="Genome Announc.">
        <title>Genome sequence of the basidiomycetous yeast Pseudozyma antarctica T-34, a producer of the glycolipid biosurfactants mannosylerythritol lipids.</title>
        <authorList>
            <person name="Morita T."/>
            <person name="Koike H."/>
            <person name="Koyama Y."/>
            <person name="Hagiwara H."/>
            <person name="Ito E."/>
            <person name="Fukuoka T."/>
            <person name="Imura T."/>
            <person name="Machida M."/>
            <person name="Kitamoto D."/>
        </authorList>
    </citation>
    <scope>NUCLEOTIDE SEQUENCE [LARGE SCALE GENOMIC DNA]</scope>
    <source>
        <strain evidence="4">T-34</strain>
    </source>
</reference>
<dbReference type="InterPro" id="IPR014876">
    <property type="entry name" value="DEK_C"/>
</dbReference>
<dbReference type="PANTHER" id="PTHR15410:SF2">
    <property type="entry name" value="HIRA-INTERACTING PROTEIN 3"/>
    <property type="match status" value="1"/>
</dbReference>
<dbReference type="SUPFAM" id="SSF109715">
    <property type="entry name" value="DEK C-terminal domain"/>
    <property type="match status" value="1"/>
</dbReference>
<dbReference type="EMBL" id="DF196788">
    <property type="protein sequence ID" value="GAC76431.1"/>
    <property type="molecule type" value="Genomic_DNA"/>
</dbReference>
<feature type="domain" description="DEK-C" evidence="2">
    <location>
        <begin position="3"/>
        <end position="62"/>
    </location>
</feature>
<dbReference type="PROSITE" id="PS51998">
    <property type="entry name" value="DEK_C"/>
    <property type="match status" value="1"/>
</dbReference>
<evidence type="ECO:0000259" key="2">
    <source>
        <dbReference type="PROSITE" id="PS51998"/>
    </source>
</evidence>
<feature type="compositionally biased region" description="Acidic residues" evidence="1">
    <location>
        <begin position="325"/>
        <end position="335"/>
    </location>
</feature>
<dbReference type="GO" id="GO:0005634">
    <property type="term" value="C:nucleus"/>
    <property type="evidence" value="ECO:0007669"/>
    <property type="project" value="TreeGrafter"/>
</dbReference>
<dbReference type="OrthoDB" id="552755at2759"/>
<feature type="region of interest" description="Disordered" evidence="1">
    <location>
        <begin position="61"/>
        <end position="192"/>
    </location>
</feature>
<dbReference type="Gene3D" id="1.10.10.60">
    <property type="entry name" value="Homeodomain-like"/>
    <property type="match status" value="1"/>
</dbReference>
<keyword evidence="3" id="KW-0269">Exonuclease</keyword>
<protein>
    <submittedName>
        <fullName evidence="3">5'-3' exonuclease XRN1/KEM1/SEP1</fullName>
    </submittedName>
</protein>
<dbReference type="GO" id="GO:0004527">
    <property type="term" value="F:exonuclease activity"/>
    <property type="evidence" value="ECO:0007669"/>
    <property type="project" value="UniProtKB-KW"/>
</dbReference>
<dbReference type="STRING" id="1151754.M9LS87"/>
<gene>
    <name evidence="3" type="ORF">PANT_22d00023</name>
</gene>
<dbReference type="Proteomes" id="UP000011976">
    <property type="component" value="Unassembled WGS sequence"/>
</dbReference>
<dbReference type="AlphaFoldDB" id="M9LS87"/>
<feature type="compositionally biased region" description="Low complexity" evidence="1">
    <location>
        <begin position="339"/>
        <end position="352"/>
    </location>
</feature>
<feature type="compositionally biased region" description="Basic residues" evidence="1">
    <location>
        <begin position="158"/>
        <end position="167"/>
    </location>
</feature>
<dbReference type="InterPro" id="IPR037647">
    <property type="entry name" value="HIRIP3"/>
</dbReference>
<feature type="region of interest" description="Disordered" evidence="1">
    <location>
        <begin position="266"/>
        <end position="359"/>
    </location>
</feature>
<evidence type="ECO:0000256" key="1">
    <source>
        <dbReference type="SAM" id="MobiDB-lite"/>
    </source>
</evidence>
<evidence type="ECO:0000313" key="3">
    <source>
        <dbReference type="EMBL" id="GAC76431.1"/>
    </source>
</evidence>
<keyword evidence="3" id="KW-0540">Nuclease</keyword>
<evidence type="ECO:0000313" key="4">
    <source>
        <dbReference type="Proteomes" id="UP000011976"/>
    </source>
</evidence>
<sequence length="359" mass="38618">MSLPSDAEITEQVRVIIEEAFDNGTVAEYSKRTIRNMLNEHFGVDLESKKKLISAATQDQVNRITAEREKAASTSHSPSPAKASKASVRASSTKARPSSASSRSKPAPKRKHPVSEDSDGEEAEPSASREAGQDADLSDTQAELTDFSELEDDASTSRSRKKSKPTKTKTTSATAKAPKGKAKASSSGGTEAEQRLARLKKLVIECGVRKQWKKLYEAADVSETDFAGQCTVVQGVLRELGMTGKGSVEQARKIREEREFADELAALQENTVMSSDRSRPTRASRTKSAVVAISDDEASNASDESDFETAAPAPRSSKKTAARETEDDAEDSDDEGPSRSRSFKSSLASFAADLNSDSD</sequence>